<sequence length="220" mass="24932">MSSNINHKKDDPLNTTITSDVISVNPSEEKQQLLDKLTTAMKPFFYDCGFFGTPLSNSTPDISHESTASEEHEPQKKPAAEFTDVSRILDWESAANAAVDSNLYDSQYNYDDKYNFMSDLQTKSEMLPPEKCILPDAASSLLKELQIYDDHCLFIFNNESCFSLKKEKSVTYLMKLKAGPTFTVNSKVSTKGYMYLLRCVSSLGKVFYDKCFEVCETDNF</sequence>
<organism evidence="1 2">
    <name type="scientific">Panagrolaimus sp. ES5</name>
    <dbReference type="NCBI Taxonomy" id="591445"/>
    <lineage>
        <taxon>Eukaryota</taxon>
        <taxon>Metazoa</taxon>
        <taxon>Ecdysozoa</taxon>
        <taxon>Nematoda</taxon>
        <taxon>Chromadorea</taxon>
        <taxon>Rhabditida</taxon>
        <taxon>Tylenchina</taxon>
        <taxon>Panagrolaimomorpha</taxon>
        <taxon>Panagrolaimoidea</taxon>
        <taxon>Panagrolaimidae</taxon>
        <taxon>Panagrolaimus</taxon>
    </lineage>
</organism>
<reference evidence="2" key="1">
    <citation type="submission" date="2022-11" db="UniProtKB">
        <authorList>
            <consortium name="WormBaseParasite"/>
        </authorList>
    </citation>
    <scope>IDENTIFICATION</scope>
</reference>
<proteinExistence type="predicted"/>
<evidence type="ECO:0000313" key="1">
    <source>
        <dbReference type="Proteomes" id="UP000887579"/>
    </source>
</evidence>
<name>A0AC34F5C9_9BILA</name>
<protein>
    <submittedName>
        <fullName evidence="2">Uncharacterized protein</fullName>
    </submittedName>
</protein>
<accession>A0AC34F5C9</accession>
<dbReference type="WBParaSite" id="ES5_v2.g12044.t1">
    <property type="protein sequence ID" value="ES5_v2.g12044.t1"/>
    <property type="gene ID" value="ES5_v2.g12044"/>
</dbReference>
<dbReference type="Proteomes" id="UP000887579">
    <property type="component" value="Unplaced"/>
</dbReference>
<evidence type="ECO:0000313" key="2">
    <source>
        <dbReference type="WBParaSite" id="ES5_v2.g12044.t1"/>
    </source>
</evidence>